<name>A0ABV9DGE3_9BACI</name>
<dbReference type="SUPFAM" id="SSF160104">
    <property type="entry name" value="Acetoacetate decarboxylase-like"/>
    <property type="match status" value="1"/>
</dbReference>
<comment type="caution">
    <text evidence="1">The sequence shown here is derived from an EMBL/GenBank/DDBJ whole genome shotgun (WGS) entry which is preliminary data.</text>
</comment>
<organism evidence="1 2">
    <name type="scientific">Virgibacillus kekensis</name>
    <dbReference type="NCBI Taxonomy" id="202261"/>
    <lineage>
        <taxon>Bacteria</taxon>
        <taxon>Bacillati</taxon>
        <taxon>Bacillota</taxon>
        <taxon>Bacilli</taxon>
        <taxon>Bacillales</taxon>
        <taxon>Bacillaceae</taxon>
        <taxon>Virgibacillus</taxon>
    </lineage>
</organism>
<keyword evidence="2" id="KW-1185">Reference proteome</keyword>
<protein>
    <submittedName>
        <fullName evidence="1">Acetoacetate decarboxylase family protein</fullName>
    </submittedName>
</protein>
<dbReference type="InterPro" id="IPR023375">
    <property type="entry name" value="ADC_dom_sf"/>
</dbReference>
<reference evidence="2" key="1">
    <citation type="journal article" date="2019" name="Int. J. Syst. Evol. Microbiol.">
        <title>The Global Catalogue of Microorganisms (GCM) 10K type strain sequencing project: providing services to taxonomists for standard genome sequencing and annotation.</title>
        <authorList>
            <consortium name="The Broad Institute Genomics Platform"/>
            <consortium name="The Broad Institute Genome Sequencing Center for Infectious Disease"/>
            <person name="Wu L."/>
            <person name="Ma J."/>
        </authorList>
    </citation>
    <scope>NUCLEOTIDE SEQUENCE [LARGE SCALE GENOMIC DNA]</scope>
    <source>
        <strain evidence="2">CGMCC 4.7426</strain>
    </source>
</reference>
<dbReference type="EMBL" id="JBHSFU010000004">
    <property type="protein sequence ID" value="MFC4557909.1"/>
    <property type="molecule type" value="Genomic_DNA"/>
</dbReference>
<dbReference type="Proteomes" id="UP001595989">
    <property type="component" value="Unassembled WGS sequence"/>
</dbReference>
<dbReference type="RefSeq" id="WP_390294096.1">
    <property type="nucleotide sequence ID" value="NZ_JBHSFU010000004.1"/>
</dbReference>
<dbReference type="Pfam" id="PF06314">
    <property type="entry name" value="ADC"/>
    <property type="match status" value="1"/>
</dbReference>
<sequence length="248" mass="28039">MNSNTGYNVPVHAPLFPDPFVPYTCKNYVSLFVIAEVRKDELKRILSFTPFEYVDNQMVISVSDFSNTDKVSYMDCAMVIPVKYKDKYGGYYIYEYENKDAAIAAGRDLWGYPKKYAEITLNQSNGEYRGIARKDGKVIVDIKTNIRDKTDSINEPVTTPHLNIRTTPRPSGGIQMQEVIERDTSPDFVLHDKFYTHNAELQINASSTDPLNLLKPLNIIGGGVVKGDFYATEENGWGRLLETIEPDG</sequence>
<proteinExistence type="predicted"/>
<gene>
    <name evidence="1" type="ORF">ACFO3D_06750</name>
</gene>
<dbReference type="InterPro" id="IPR010451">
    <property type="entry name" value="Acetoacetate_decarboxylase"/>
</dbReference>
<accession>A0ABV9DGE3</accession>
<dbReference type="Gene3D" id="2.40.400.10">
    <property type="entry name" value="Acetoacetate decarboxylase-like"/>
    <property type="match status" value="1"/>
</dbReference>
<evidence type="ECO:0000313" key="1">
    <source>
        <dbReference type="EMBL" id="MFC4557909.1"/>
    </source>
</evidence>
<evidence type="ECO:0000313" key="2">
    <source>
        <dbReference type="Proteomes" id="UP001595989"/>
    </source>
</evidence>